<protein>
    <submittedName>
        <fullName evidence="1">Uncharacterized protein</fullName>
    </submittedName>
</protein>
<reference evidence="2" key="2">
    <citation type="submission" date="2015-01" db="EMBL/GenBank/DDBJ databases">
        <title>Evolutionary Origins and Diversification of the Mycorrhizal Mutualists.</title>
        <authorList>
            <consortium name="DOE Joint Genome Institute"/>
            <consortium name="Mycorrhizal Genomics Consortium"/>
            <person name="Kohler A."/>
            <person name="Kuo A."/>
            <person name="Nagy L.G."/>
            <person name="Floudas D."/>
            <person name="Copeland A."/>
            <person name="Barry K.W."/>
            <person name="Cichocki N."/>
            <person name="Veneault-Fourrey C."/>
            <person name="LaButti K."/>
            <person name="Lindquist E.A."/>
            <person name="Lipzen A."/>
            <person name="Lundell T."/>
            <person name="Morin E."/>
            <person name="Murat C."/>
            <person name="Riley R."/>
            <person name="Ohm R."/>
            <person name="Sun H."/>
            <person name="Tunlid A."/>
            <person name="Henrissat B."/>
            <person name="Grigoriev I.V."/>
            <person name="Hibbett D.S."/>
            <person name="Martin F."/>
        </authorList>
    </citation>
    <scope>NUCLEOTIDE SEQUENCE [LARGE SCALE GENOMIC DNA]</scope>
    <source>
        <strain evidence="2">Ve08.2h10</strain>
    </source>
</reference>
<evidence type="ECO:0000313" key="1">
    <source>
        <dbReference type="EMBL" id="KIK73289.1"/>
    </source>
</evidence>
<name>A0A0D0D0D3_9AGAM</name>
<dbReference type="Proteomes" id="UP000054538">
    <property type="component" value="Unassembled WGS sequence"/>
</dbReference>
<dbReference type="HOGENOM" id="CLU_2886486_0_0_1"/>
<evidence type="ECO:0000313" key="2">
    <source>
        <dbReference type="Proteomes" id="UP000054538"/>
    </source>
</evidence>
<dbReference type="InParanoid" id="A0A0D0D0D3"/>
<proteinExistence type="predicted"/>
<sequence>MHHLLALAATTTTTHTQPQYLPNQVMLGTVTEKVGTSLTIKILPRPTPLNRQVLPSPPASIHS</sequence>
<dbReference type="EMBL" id="KN829912">
    <property type="protein sequence ID" value="KIK73289.1"/>
    <property type="molecule type" value="Genomic_DNA"/>
</dbReference>
<dbReference type="AlphaFoldDB" id="A0A0D0D0D3"/>
<organism evidence="1 2">
    <name type="scientific">Paxillus rubicundulus Ve08.2h10</name>
    <dbReference type="NCBI Taxonomy" id="930991"/>
    <lineage>
        <taxon>Eukaryota</taxon>
        <taxon>Fungi</taxon>
        <taxon>Dikarya</taxon>
        <taxon>Basidiomycota</taxon>
        <taxon>Agaricomycotina</taxon>
        <taxon>Agaricomycetes</taxon>
        <taxon>Agaricomycetidae</taxon>
        <taxon>Boletales</taxon>
        <taxon>Paxilineae</taxon>
        <taxon>Paxillaceae</taxon>
        <taxon>Paxillus</taxon>
    </lineage>
</organism>
<keyword evidence="2" id="KW-1185">Reference proteome</keyword>
<reference evidence="1 2" key="1">
    <citation type="submission" date="2014-04" db="EMBL/GenBank/DDBJ databases">
        <authorList>
            <consortium name="DOE Joint Genome Institute"/>
            <person name="Kuo A."/>
            <person name="Kohler A."/>
            <person name="Jargeat P."/>
            <person name="Nagy L.G."/>
            <person name="Floudas D."/>
            <person name="Copeland A."/>
            <person name="Barry K.W."/>
            <person name="Cichocki N."/>
            <person name="Veneault-Fourrey C."/>
            <person name="LaButti K."/>
            <person name="Lindquist E.A."/>
            <person name="Lipzen A."/>
            <person name="Lundell T."/>
            <person name="Morin E."/>
            <person name="Murat C."/>
            <person name="Sun H."/>
            <person name="Tunlid A."/>
            <person name="Henrissat B."/>
            <person name="Grigoriev I.V."/>
            <person name="Hibbett D.S."/>
            <person name="Martin F."/>
            <person name="Nordberg H.P."/>
            <person name="Cantor M.N."/>
            <person name="Hua S.X."/>
        </authorList>
    </citation>
    <scope>NUCLEOTIDE SEQUENCE [LARGE SCALE GENOMIC DNA]</scope>
    <source>
        <strain evidence="1 2">Ve08.2h10</strain>
    </source>
</reference>
<gene>
    <name evidence="1" type="ORF">PAXRUDRAFT_21026</name>
</gene>
<accession>A0A0D0D0D3</accession>